<feature type="region of interest" description="Disordered" evidence="3">
    <location>
        <begin position="1"/>
        <end position="27"/>
    </location>
</feature>
<reference evidence="5" key="1">
    <citation type="submission" date="2020-07" db="EMBL/GenBank/DDBJ databases">
        <authorList>
            <person name="Nazaruddin N."/>
        </authorList>
    </citation>
    <scope>NUCLEOTIDE SEQUENCE</scope>
</reference>
<dbReference type="PANTHER" id="PTHR21683">
    <property type="entry name" value="COILED-COIL DOMAIN-CONTAINING PROTEIN 42 LIKE-2-LIKE-RELATED"/>
    <property type="match status" value="1"/>
</dbReference>
<comment type="caution">
    <text evidence="5">The sequence shown here is derived from an EMBL/GenBank/DDBJ whole genome shotgun (WGS) entry which is preliminary data.</text>
</comment>
<evidence type="ECO:0000259" key="4">
    <source>
        <dbReference type="Pfam" id="PF13863"/>
    </source>
</evidence>
<feature type="domain" description="DUF4200" evidence="4">
    <location>
        <begin position="150"/>
        <end position="267"/>
    </location>
</feature>
<accession>A0A6V7HFL1</accession>
<evidence type="ECO:0000256" key="2">
    <source>
        <dbReference type="SAM" id="Coils"/>
    </source>
</evidence>
<dbReference type="InterPro" id="IPR025252">
    <property type="entry name" value="DUF4200"/>
</dbReference>
<dbReference type="AlphaFoldDB" id="A0A6V7HFL1"/>
<evidence type="ECO:0000256" key="1">
    <source>
        <dbReference type="ARBA" id="ARBA00023054"/>
    </source>
</evidence>
<feature type="compositionally biased region" description="Basic and acidic residues" evidence="3">
    <location>
        <begin position="589"/>
        <end position="601"/>
    </location>
</feature>
<dbReference type="InterPro" id="IPR051147">
    <property type="entry name" value="CFAP_domain-containing"/>
</dbReference>
<dbReference type="PANTHER" id="PTHR21683:SF3">
    <property type="entry name" value="CILIA AND FLAGELLA ASSOCIATED PROTEIN 100"/>
    <property type="match status" value="1"/>
</dbReference>
<gene>
    <name evidence="5" type="ORF">MHI_LOCUS858745</name>
</gene>
<feature type="compositionally biased region" description="Basic residues" evidence="3">
    <location>
        <begin position="8"/>
        <end position="24"/>
    </location>
</feature>
<keyword evidence="1 2" id="KW-0175">Coiled coil</keyword>
<dbReference type="GO" id="GO:0005856">
    <property type="term" value="C:cytoskeleton"/>
    <property type="evidence" value="ECO:0007669"/>
    <property type="project" value="UniProtKB-ARBA"/>
</dbReference>
<evidence type="ECO:0000313" key="6">
    <source>
        <dbReference type="Proteomes" id="UP000752696"/>
    </source>
</evidence>
<evidence type="ECO:0000313" key="5">
    <source>
        <dbReference type="EMBL" id="CAD1479432.1"/>
    </source>
</evidence>
<dbReference type="Proteomes" id="UP000752696">
    <property type="component" value="Unassembled WGS sequence"/>
</dbReference>
<name>A0A6V7HFL1_9HYME</name>
<organism evidence="5 6">
    <name type="scientific">Heterotrigona itama</name>
    <dbReference type="NCBI Taxonomy" id="395501"/>
    <lineage>
        <taxon>Eukaryota</taxon>
        <taxon>Metazoa</taxon>
        <taxon>Ecdysozoa</taxon>
        <taxon>Arthropoda</taxon>
        <taxon>Hexapoda</taxon>
        <taxon>Insecta</taxon>
        <taxon>Pterygota</taxon>
        <taxon>Neoptera</taxon>
        <taxon>Endopterygota</taxon>
        <taxon>Hymenoptera</taxon>
        <taxon>Apocrita</taxon>
        <taxon>Aculeata</taxon>
        <taxon>Apoidea</taxon>
        <taxon>Anthophila</taxon>
        <taxon>Apidae</taxon>
        <taxon>Heterotrigona</taxon>
    </lineage>
</organism>
<sequence length="601" mass="71349">MTDATSRSPKRCQIVRKNQKKPASTKKFQKDFHRSQYYFTKGHEHLGESRNVLQKQSPFVYPPCSLMFSYFQYWKAKKRTSDKERRMGVLKTKDSYDLLRRLRVDVDIEALEAKKHKDLDEAIAITDVDPQYFSELDDKLVREKFSVRNYIEDTREILKARLLIGQETDDCIRIDQQFVEEQKRLDQIRRRYRQYVNGFEEFLSKDHEESMTILQLAEDELKKTRQITERRNKLSTEYGKVRLEVYHWEESWRMVKMCQRFLYQVSPIAWRADYDWIHRTDSGESILHNADDLFGRYRMAEEVASLDVLIDLFEQDITDAGPTDLYFKDPFELIHVFRAIETQNLNALIHLETLAEPLTELVMTIHTAEEQVMAEVMEITNTINELRDTIRKLETRAAELESYANELETVFRDSVCSEEVLRLQVFVEDAYESCVGPNDANLNSFFMMKWIEKIHEELNLQLDTLPPEVIQAYETEGFKQELRAMKETEEAAKKFELMHQLLASLQRAMEPPPIKRRPLMWRSIPKSQRLKSIAPTLEPTEEEMQYLTFFTDYCKQQDFTAYRAQFPDDFDLTFQEKRSEPVENAEVTEDQKKERDSSNIS</sequence>
<feature type="coiled-coil region" evidence="2">
    <location>
        <begin position="376"/>
        <end position="410"/>
    </location>
</feature>
<dbReference type="OrthoDB" id="10264063at2759"/>
<evidence type="ECO:0000256" key="3">
    <source>
        <dbReference type="SAM" id="MobiDB-lite"/>
    </source>
</evidence>
<feature type="region of interest" description="Disordered" evidence="3">
    <location>
        <begin position="575"/>
        <end position="601"/>
    </location>
</feature>
<proteinExistence type="predicted"/>
<keyword evidence="6" id="KW-1185">Reference proteome</keyword>
<dbReference type="Pfam" id="PF13863">
    <property type="entry name" value="DUF4200"/>
    <property type="match status" value="1"/>
</dbReference>
<dbReference type="EMBL" id="CAJDYZ010011432">
    <property type="protein sequence ID" value="CAD1479432.1"/>
    <property type="molecule type" value="Genomic_DNA"/>
</dbReference>
<protein>
    <recommendedName>
        <fullName evidence="4">DUF4200 domain-containing protein</fullName>
    </recommendedName>
</protein>